<dbReference type="RefSeq" id="XP_001840348.2">
    <property type="nucleotide sequence ID" value="XM_001840296.2"/>
</dbReference>
<keyword evidence="2" id="KW-0597">Phosphoprotein</keyword>
<dbReference type="InterPro" id="IPR038753">
    <property type="entry name" value="NFKBIL1"/>
</dbReference>
<feature type="compositionally biased region" description="Basic residues" evidence="7">
    <location>
        <begin position="521"/>
        <end position="531"/>
    </location>
</feature>
<keyword evidence="6" id="KW-0175">Coiled coil</keyword>
<comment type="subcellular location">
    <subcellularLocation>
        <location evidence="1">Nucleus</location>
    </subcellularLocation>
</comment>
<name>A8PC98_COPC7</name>
<feature type="compositionally biased region" description="Basic and acidic residues" evidence="7">
    <location>
        <begin position="311"/>
        <end position="323"/>
    </location>
</feature>
<proteinExistence type="predicted"/>
<evidence type="ECO:0000313" key="8">
    <source>
        <dbReference type="EMBL" id="EAU81404.2"/>
    </source>
</evidence>
<feature type="compositionally biased region" description="Basic and acidic residues" evidence="7">
    <location>
        <begin position="107"/>
        <end position="117"/>
    </location>
</feature>
<evidence type="ECO:0000256" key="7">
    <source>
        <dbReference type="SAM" id="MobiDB-lite"/>
    </source>
</evidence>
<organism evidence="8 9">
    <name type="scientific">Coprinopsis cinerea (strain Okayama-7 / 130 / ATCC MYA-4618 / FGSC 9003)</name>
    <name type="common">Inky cap fungus</name>
    <name type="synonym">Hormographiella aspergillata</name>
    <dbReference type="NCBI Taxonomy" id="240176"/>
    <lineage>
        <taxon>Eukaryota</taxon>
        <taxon>Fungi</taxon>
        <taxon>Dikarya</taxon>
        <taxon>Basidiomycota</taxon>
        <taxon>Agaricomycotina</taxon>
        <taxon>Agaricomycetes</taxon>
        <taxon>Agaricomycetidae</taxon>
        <taxon>Agaricales</taxon>
        <taxon>Agaricineae</taxon>
        <taxon>Psathyrellaceae</taxon>
        <taxon>Coprinopsis</taxon>
    </lineage>
</organism>
<feature type="compositionally biased region" description="Polar residues" evidence="7">
    <location>
        <begin position="55"/>
        <end position="65"/>
    </location>
</feature>
<evidence type="ECO:0000256" key="1">
    <source>
        <dbReference type="ARBA" id="ARBA00004123"/>
    </source>
</evidence>
<evidence type="ECO:0000256" key="4">
    <source>
        <dbReference type="ARBA" id="ARBA00023043"/>
    </source>
</evidence>
<dbReference type="VEuPathDB" id="FungiDB:CC1G_05234"/>
<feature type="compositionally biased region" description="Basic and acidic residues" evidence="7">
    <location>
        <begin position="361"/>
        <end position="371"/>
    </location>
</feature>
<dbReference type="eggNOG" id="ENOG502R0VW">
    <property type="taxonomic scope" value="Eukaryota"/>
</dbReference>
<protein>
    <submittedName>
        <fullName evidence="8">Uncharacterized protein</fullName>
    </submittedName>
</protein>
<feature type="compositionally biased region" description="Polar residues" evidence="7">
    <location>
        <begin position="150"/>
        <end position="160"/>
    </location>
</feature>
<dbReference type="PANTHER" id="PTHR15263">
    <property type="entry name" value="I-KAPPA-B-LIKE PROTEIN IKBL"/>
    <property type="match status" value="1"/>
</dbReference>
<keyword evidence="9" id="KW-1185">Reference proteome</keyword>
<dbReference type="PANTHER" id="PTHR15263:SF1">
    <property type="entry name" value="NF-KAPPA-B INHIBITOR-LIKE PROTEIN 1"/>
    <property type="match status" value="1"/>
</dbReference>
<dbReference type="GO" id="GO:0043124">
    <property type="term" value="P:negative regulation of canonical NF-kappaB signal transduction"/>
    <property type="evidence" value="ECO:0007669"/>
    <property type="project" value="InterPro"/>
</dbReference>
<feature type="compositionally biased region" description="Basic residues" evidence="7">
    <location>
        <begin position="1"/>
        <end position="22"/>
    </location>
</feature>
<keyword evidence="3" id="KW-0677">Repeat</keyword>
<dbReference type="AlphaFoldDB" id="A8PC98"/>
<feature type="region of interest" description="Disordered" evidence="7">
    <location>
        <begin position="1"/>
        <end position="65"/>
    </location>
</feature>
<evidence type="ECO:0000256" key="5">
    <source>
        <dbReference type="ARBA" id="ARBA00023242"/>
    </source>
</evidence>
<dbReference type="GO" id="GO:0005634">
    <property type="term" value="C:nucleus"/>
    <property type="evidence" value="ECO:0007669"/>
    <property type="project" value="UniProtKB-SubCell"/>
</dbReference>
<feature type="coiled-coil region" evidence="6">
    <location>
        <begin position="397"/>
        <end position="503"/>
    </location>
</feature>
<sequence length="697" mass="79747">MSQGPHRRVSTFKAASRTRPKGKVFPGALPMGEDSILEEASPGQEPAAGGEERVASSSQPLQRDSTMIIATESTRKVFPGALSFGESSFLDDSSVTMASPPATTPLLRRESTMKIDTDDQASTASLTRKGSAMQEDQLAEDEDCELPQALEQQGPSQPQTGYRPVDLSIAVINSEAALNSSPVKKPEDDIFLREIKRLAEQQAWQQALTEARKVADRAINLEEFSQARQREALKLKTPEERAALGLPEVDQDEDMEKPARKRRLYTIDERSEGHQIGMGHGEVLQRRGRDGGKKKTRRSKKGTKERKRREKERTVEREDRVEDGPSSNQQLGDARDPFLNPLAHPLPPKPNTRLPASVGGTRRERQKRYDSRYNPIAIVQHPDPAEEFIKAVEETRRREVERKKEEAAWKAEQERRQRQEAVEARARAEREAAAARLKAQLEEENKRLAEEAYIRQRADEVVKTARQLEREAALLRERENRIREALAREASFLEKQAHRIEQERISALHRQKHEAFEHQQHHGAREHHHQHPQQQQQPFPPQRPQTAQPPTREPSPDAMILDGASFYGPIAHFRAPPLTHQPSFRTLHSTYDLKWDALREVPDNTVRFASFPWPVLERVTGLENLTNENFTKFFKNEERFEFEHRNLKARLKPEILRWHPDKFIQLYGSKIHQDDIEAVIEGAGIVSRYLIELHSSL</sequence>
<gene>
    <name evidence="8" type="ORF">CC1G_05234</name>
</gene>
<comment type="caution">
    <text evidence="8">The sequence shown here is derived from an EMBL/GenBank/DDBJ whole genome shotgun (WGS) entry which is preliminary data.</text>
</comment>
<feature type="region of interest" description="Disordered" evidence="7">
    <location>
        <begin position="514"/>
        <end position="561"/>
    </location>
</feature>
<dbReference type="InParanoid" id="A8PC98"/>
<evidence type="ECO:0000256" key="6">
    <source>
        <dbReference type="SAM" id="Coils"/>
    </source>
</evidence>
<evidence type="ECO:0000313" key="9">
    <source>
        <dbReference type="Proteomes" id="UP000001861"/>
    </source>
</evidence>
<dbReference type="EMBL" id="AACS02000011">
    <property type="protein sequence ID" value="EAU81404.2"/>
    <property type="molecule type" value="Genomic_DNA"/>
</dbReference>
<dbReference type="HOGENOM" id="CLU_395334_0_0_1"/>
<dbReference type="GeneID" id="6016984"/>
<reference evidence="8 9" key="1">
    <citation type="journal article" date="2010" name="Proc. Natl. Acad. Sci. U.S.A.">
        <title>Insights into evolution of multicellular fungi from the assembled chromosomes of the mushroom Coprinopsis cinerea (Coprinus cinereus).</title>
        <authorList>
            <person name="Stajich J.E."/>
            <person name="Wilke S.K."/>
            <person name="Ahren D."/>
            <person name="Au C.H."/>
            <person name="Birren B.W."/>
            <person name="Borodovsky M."/>
            <person name="Burns C."/>
            <person name="Canback B."/>
            <person name="Casselton L.A."/>
            <person name="Cheng C.K."/>
            <person name="Deng J."/>
            <person name="Dietrich F.S."/>
            <person name="Fargo D.C."/>
            <person name="Farman M.L."/>
            <person name="Gathman A.C."/>
            <person name="Goldberg J."/>
            <person name="Guigo R."/>
            <person name="Hoegger P.J."/>
            <person name="Hooker J.B."/>
            <person name="Huggins A."/>
            <person name="James T.Y."/>
            <person name="Kamada T."/>
            <person name="Kilaru S."/>
            <person name="Kodira C."/>
            <person name="Kues U."/>
            <person name="Kupfer D."/>
            <person name="Kwan H.S."/>
            <person name="Lomsadze A."/>
            <person name="Li W."/>
            <person name="Lilly W.W."/>
            <person name="Ma L.J."/>
            <person name="Mackey A.J."/>
            <person name="Manning G."/>
            <person name="Martin F."/>
            <person name="Muraguchi H."/>
            <person name="Natvig D.O."/>
            <person name="Palmerini H."/>
            <person name="Ramesh M.A."/>
            <person name="Rehmeyer C.J."/>
            <person name="Roe B.A."/>
            <person name="Shenoy N."/>
            <person name="Stanke M."/>
            <person name="Ter-Hovhannisyan V."/>
            <person name="Tunlid A."/>
            <person name="Velagapudi R."/>
            <person name="Vision T.J."/>
            <person name="Zeng Q."/>
            <person name="Zolan M.E."/>
            <person name="Pukkila P.J."/>
        </authorList>
    </citation>
    <scope>NUCLEOTIDE SEQUENCE [LARGE SCALE GENOMIC DNA]</scope>
    <source>
        <strain evidence="9">Okayama-7 / 130 / ATCC MYA-4618 / FGSC 9003</strain>
    </source>
</reference>
<feature type="compositionally biased region" description="Basic and acidic residues" evidence="7">
    <location>
        <begin position="232"/>
        <end position="242"/>
    </location>
</feature>
<dbReference type="Proteomes" id="UP000001861">
    <property type="component" value="Unassembled WGS sequence"/>
</dbReference>
<evidence type="ECO:0000256" key="3">
    <source>
        <dbReference type="ARBA" id="ARBA00022737"/>
    </source>
</evidence>
<feature type="region of interest" description="Disordered" evidence="7">
    <location>
        <begin position="232"/>
        <end position="378"/>
    </location>
</feature>
<dbReference type="KEGG" id="cci:CC1G_05234"/>
<feature type="region of interest" description="Disordered" evidence="7">
    <location>
        <begin position="91"/>
        <end position="163"/>
    </location>
</feature>
<dbReference type="OMA" id="CAMERPR"/>
<keyword evidence="5" id="KW-0539">Nucleus</keyword>
<dbReference type="OrthoDB" id="412109at2759"/>
<feature type="compositionally biased region" description="Basic and acidic residues" evidence="7">
    <location>
        <begin position="283"/>
        <end position="293"/>
    </location>
</feature>
<accession>A8PC98</accession>
<feature type="compositionally biased region" description="Basic residues" evidence="7">
    <location>
        <begin position="294"/>
        <end position="310"/>
    </location>
</feature>
<keyword evidence="4" id="KW-0040">ANK repeat</keyword>
<evidence type="ECO:0000256" key="2">
    <source>
        <dbReference type="ARBA" id="ARBA00022553"/>
    </source>
</evidence>